<proteinExistence type="predicted"/>
<accession>A0AAV5VGD6</accession>
<keyword evidence="2" id="KW-1185">Reference proteome</keyword>
<organism evidence="1 2">
    <name type="scientific">Pristionchus fissidentatus</name>
    <dbReference type="NCBI Taxonomy" id="1538716"/>
    <lineage>
        <taxon>Eukaryota</taxon>
        <taxon>Metazoa</taxon>
        <taxon>Ecdysozoa</taxon>
        <taxon>Nematoda</taxon>
        <taxon>Chromadorea</taxon>
        <taxon>Rhabditida</taxon>
        <taxon>Rhabditina</taxon>
        <taxon>Diplogasteromorpha</taxon>
        <taxon>Diplogasteroidea</taxon>
        <taxon>Neodiplogasteridae</taxon>
        <taxon>Pristionchus</taxon>
    </lineage>
</organism>
<comment type="caution">
    <text evidence="1">The sequence shown here is derived from an EMBL/GenBank/DDBJ whole genome shotgun (WGS) entry which is preliminary data.</text>
</comment>
<dbReference type="Proteomes" id="UP001432322">
    <property type="component" value="Unassembled WGS sequence"/>
</dbReference>
<evidence type="ECO:0000313" key="1">
    <source>
        <dbReference type="EMBL" id="GMT18721.1"/>
    </source>
</evidence>
<reference evidence="1" key="1">
    <citation type="submission" date="2023-10" db="EMBL/GenBank/DDBJ databases">
        <title>Genome assembly of Pristionchus species.</title>
        <authorList>
            <person name="Yoshida K."/>
            <person name="Sommer R.J."/>
        </authorList>
    </citation>
    <scope>NUCLEOTIDE SEQUENCE</scope>
    <source>
        <strain evidence="1">RS5133</strain>
    </source>
</reference>
<dbReference type="EMBL" id="BTSY01000003">
    <property type="protein sequence ID" value="GMT18721.1"/>
    <property type="molecule type" value="Genomic_DNA"/>
</dbReference>
<name>A0AAV5VGD6_9BILA</name>
<sequence length="64" mass="6984">PHFAVLVVACRDTTDTSRTGNWHTGSGSLAGILQQSGHCQRPFLYSTDSFLRGSRDSPPPVQRL</sequence>
<dbReference type="AlphaFoldDB" id="A0AAV5VGD6"/>
<feature type="non-terminal residue" evidence="1">
    <location>
        <position position="1"/>
    </location>
</feature>
<gene>
    <name evidence="1" type="ORF">PFISCL1PPCAC_10018</name>
</gene>
<feature type="non-terminal residue" evidence="1">
    <location>
        <position position="64"/>
    </location>
</feature>
<protein>
    <submittedName>
        <fullName evidence="1">Uncharacterized protein</fullName>
    </submittedName>
</protein>
<evidence type="ECO:0000313" key="2">
    <source>
        <dbReference type="Proteomes" id="UP001432322"/>
    </source>
</evidence>